<feature type="region of interest" description="Disordered" evidence="4">
    <location>
        <begin position="51"/>
        <end position="91"/>
    </location>
</feature>
<dbReference type="InterPro" id="IPR018862">
    <property type="entry name" value="eIF4E-T"/>
</dbReference>
<feature type="region of interest" description="Disordered" evidence="4">
    <location>
        <begin position="708"/>
        <end position="738"/>
    </location>
</feature>
<feature type="region of interest" description="Disordered" evidence="4">
    <location>
        <begin position="496"/>
        <end position="523"/>
    </location>
</feature>
<proteinExistence type="predicted"/>
<feature type="region of interest" description="Disordered" evidence="4">
    <location>
        <begin position="793"/>
        <end position="820"/>
    </location>
</feature>
<keyword evidence="5" id="KW-0396">Initiation factor</keyword>
<comment type="subcellular location">
    <subcellularLocation>
        <location evidence="1">Cytoplasm</location>
    </subcellularLocation>
</comment>
<dbReference type="GO" id="GO:0003743">
    <property type="term" value="F:translation initiation factor activity"/>
    <property type="evidence" value="ECO:0007669"/>
    <property type="project" value="UniProtKB-KW"/>
</dbReference>
<dbReference type="Pfam" id="PF10477">
    <property type="entry name" value="EIF4E-T"/>
    <property type="match status" value="1"/>
</dbReference>
<dbReference type="EMBL" id="GITU01002930">
    <property type="protein sequence ID" value="MBC1171633.1"/>
    <property type="molecule type" value="Transcribed_RNA"/>
</dbReference>
<evidence type="ECO:0000256" key="2">
    <source>
        <dbReference type="ARBA" id="ARBA00022490"/>
    </source>
</evidence>
<feature type="region of interest" description="Disordered" evidence="4">
    <location>
        <begin position="153"/>
        <end position="305"/>
    </location>
</feature>
<feature type="compositionally biased region" description="Polar residues" evidence="4">
    <location>
        <begin position="372"/>
        <end position="387"/>
    </location>
</feature>
<feature type="compositionally biased region" description="Pro residues" evidence="4">
    <location>
        <begin position="450"/>
        <end position="465"/>
    </location>
</feature>
<feature type="region of interest" description="Disordered" evidence="4">
    <location>
        <begin position="1"/>
        <end position="31"/>
    </location>
</feature>
<keyword evidence="3" id="KW-0175">Coiled coil</keyword>
<feature type="compositionally biased region" description="Low complexity" evidence="4">
    <location>
        <begin position="251"/>
        <end position="266"/>
    </location>
</feature>
<evidence type="ECO:0000313" key="5">
    <source>
        <dbReference type="EMBL" id="MBC1171633.1"/>
    </source>
</evidence>
<evidence type="ECO:0000256" key="4">
    <source>
        <dbReference type="SAM" id="MobiDB-lite"/>
    </source>
</evidence>
<protein>
    <submittedName>
        <fullName evidence="5">Putative eukaryotic translation initiation factor 4e transporter-like protein</fullName>
    </submittedName>
</protein>
<reference evidence="5" key="1">
    <citation type="journal article" date="2020" name="BMC">
        <title>Leishmania infection induces a limited differential gene expression in the sand fly midgut.</title>
        <authorList>
            <person name="Coutinho-Abreu I.V."/>
            <person name="Serafim T.D."/>
            <person name="Meneses C."/>
            <person name="Kamhawi S."/>
            <person name="Oliveira F."/>
            <person name="Valenzuela J.G."/>
        </authorList>
    </citation>
    <scope>NUCLEOTIDE SEQUENCE</scope>
    <source>
        <strain evidence="5">Jacobina</strain>
        <tissue evidence="5">Midgut</tissue>
    </source>
</reference>
<dbReference type="VEuPathDB" id="VectorBase:LLONM1_001348"/>
<dbReference type="PANTHER" id="PTHR12269:SF1">
    <property type="entry name" value="EUKARYOTIC TRANSLATION INITIATION FACTOR 4E TRANSPORTER"/>
    <property type="match status" value="1"/>
</dbReference>
<feature type="compositionally biased region" description="Polar residues" evidence="4">
    <location>
        <begin position="202"/>
        <end position="211"/>
    </location>
</feature>
<feature type="compositionally biased region" description="Basic and acidic residues" evidence="4">
    <location>
        <begin position="182"/>
        <end position="199"/>
    </location>
</feature>
<dbReference type="GO" id="GO:0003729">
    <property type="term" value="F:mRNA binding"/>
    <property type="evidence" value="ECO:0007669"/>
    <property type="project" value="TreeGrafter"/>
</dbReference>
<dbReference type="GO" id="GO:0017148">
    <property type="term" value="P:negative regulation of translation"/>
    <property type="evidence" value="ECO:0007669"/>
    <property type="project" value="TreeGrafter"/>
</dbReference>
<dbReference type="GO" id="GO:0005634">
    <property type="term" value="C:nucleus"/>
    <property type="evidence" value="ECO:0007669"/>
    <property type="project" value="TreeGrafter"/>
</dbReference>
<feature type="compositionally biased region" description="Basic and acidic residues" evidence="4">
    <location>
        <begin position="73"/>
        <end position="91"/>
    </location>
</feature>
<evidence type="ECO:0000256" key="1">
    <source>
        <dbReference type="ARBA" id="ARBA00004496"/>
    </source>
</evidence>
<feature type="region of interest" description="Disordered" evidence="4">
    <location>
        <begin position="319"/>
        <end position="344"/>
    </location>
</feature>
<feature type="compositionally biased region" description="Low complexity" evidence="4">
    <location>
        <begin position="708"/>
        <end position="717"/>
    </location>
</feature>
<keyword evidence="5" id="KW-0648">Protein biosynthesis</keyword>
<feature type="compositionally biased region" description="Basic and acidic residues" evidence="4">
    <location>
        <begin position="859"/>
        <end position="869"/>
    </location>
</feature>
<feature type="compositionally biased region" description="Low complexity" evidence="4">
    <location>
        <begin position="793"/>
        <end position="805"/>
    </location>
</feature>
<dbReference type="GO" id="GO:0036464">
    <property type="term" value="C:cytoplasmic ribonucleoprotein granule"/>
    <property type="evidence" value="ECO:0007669"/>
    <property type="project" value="UniProtKB-ARBA"/>
</dbReference>
<sequence length="946" mass="105739">MSESVSDVGAEDADCMAPDVESDSGSDAAKGHHIRYTLEELMTLGELPLSRRRPECYDDTPPPSNAIRIPWRRPADPPRPEDDKLTRLDKRRERVRKFQEIVLSPQRRSFNMGCHMPPPPSQPAAPLVPAFGRDRDGGRDRRIGSGRIVTRDVSWDYKPPDSSETESSYSYRNGAPTYMPPRPERDNSATRDEWMERRPFPQRNSTSSFDSNRGRGGAVRRGYRDFEAEPEWFSSGPTSQFDTIELKGFEEAAQASEEQQPQQPQAPSQPPQEEVEVKTEEVPSKAATPPPDTNNNAPAEKDVAREFNFDEYFHLDADFLSDHTRPPDGAGSRFSQWFSRRSPDAMPQAVAAADVFDSRRSSIIDELENIMNDSLSPEPSDGNSNKYFTPISPANGGGEVPKSVMDFLHTANMGSTTGLPPGPPPVKHNPQKILNVKEIEASMRECGFPERPPQPPPQGRPPQRPPMRFEAAPAQPKEKPEMDVFRKFVANMPNEQLVGGKGPPAPPPDDKAKKQFNAGPRGGRTTASTYLELVQKVIYHGATQTNRQELLNTPEAREFLRGLVRGELSIHNLLRHLRVAMPGREQEIIVAVLWHFDKTSRAEVAAQLMQQPPPPRPIIQQQQPHSPNLAPDPAPHLTVFPAATQPPPTGVAPKLSVSPLPNAMPQRIPSPRELQFHTQSIMQNALIRKKLEEQLENYRKRQEMAQQQMAPEQASPARRLKPQHQAAPSPTPLAFTPTSVLRKMTADKDMEPPQVKDTARMVAPSVQVPKGRAIVKGGQQMMYASNIEMQQMQQYQAQQQQQQQQRPRATPPIPPQMGMAPGGGAFANFAQQHFMQQQRPQRPPRHQFDFMRAAPRPPGDIHPRPRDDQQQPPHAFCPFPGDQRSMLNFGRDGNMSPTSNQLARWFSPELLAQASAGKLPSLGVGQALSLEEFERNIQHSSTTVHN</sequence>
<dbReference type="PANTHER" id="PTHR12269">
    <property type="entry name" value="EUKARYOTIC TRANSLATION INITIATION FACTOR 4E TRANSPORTER"/>
    <property type="match status" value="1"/>
</dbReference>
<accession>A0A7G3AJT2</accession>
<feature type="region of interest" description="Disordered" evidence="4">
    <location>
        <begin position="834"/>
        <end position="875"/>
    </location>
</feature>
<feature type="region of interest" description="Disordered" evidence="4">
    <location>
        <begin position="446"/>
        <end position="479"/>
    </location>
</feature>
<feature type="region of interest" description="Disordered" evidence="4">
    <location>
        <begin position="372"/>
        <end position="402"/>
    </location>
</feature>
<feature type="coiled-coil region" evidence="3">
    <location>
        <begin position="681"/>
        <end position="708"/>
    </location>
</feature>
<organism evidence="5">
    <name type="scientific">Lutzomyia longipalpis</name>
    <name type="common">Sand fly</name>
    <dbReference type="NCBI Taxonomy" id="7200"/>
    <lineage>
        <taxon>Eukaryota</taxon>
        <taxon>Metazoa</taxon>
        <taxon>Ecdysozoa</taxon>
        <taxon>Arthropoda</taxon>
        <taxon>Hexapoda</taxon>
        <taxon>Insecta</taxon>
        <taxon>Pterygota</taxon>
        <taxon>Neoptera</taxon>
        <taxon>Endopterygota</taxon>
        <taxon>Diptera</taxon>
        <taxon>Nematocera</taxon>
        <taxon>Psychodoidea</taxon>
        <taxon>Psychodidae</taxon>
        <taxon>Lutzomyia</taxon>
        <taxon>Lutzomyia</taxon>
    </lineage>
</organism>
<keyword evidence="2" id="KW-0963">Cytoplasm</keyword>
<evidence type="ECO:0000256" key="3">
    <source>
        <dbReference type="SAM" id="Coils"/>
    </source>
</evidence>
<name>A0A7G3AJT2_LUTLO</name>
<dbReference type="AlphaFoldDB" id="A0A7G3AJT2"/>
<feature type="compositionally biased region" description="Acidic residues" evidence="4">
    <location>
        <begin position="9"/>
        <end position="24"/>
    </location>
</feature>